<comment type="caution">
    <text evidence="1">The sequence shown here is derived from an EMBL/GenBank/DDBJ whole genome shotgun (WGS) entry which is preliminary data.</text>
</comment>
<dbReference type="Proteomes" id="UP000014174">
    <property type="component" value="Unassembled WGS sequence"/>
</dbReference>
<dbReference type="InterPro" id="IPR015018">
    <property type="entry name" value="DUF1905"/>
</dbReference>
<proteinExistence type="predicted"/>
<organism evidence="1 2">
    <name type="scientific">Arcticibacter svalbardensis MN12-7</name>
    <dbReference type="NCBI Taxonomy" id="1150600"/>
    <lineage>
        <taxon>Bacteria</taxon>
        <taxon>Pseudomonadati</taxon>
        <taxon>Bacteroidota</taxon>
        <taxon>Sphingobacteriia</taxon>
        <taxon>Sphingobacteriales</taxon>
        <taxon>Sphingobacteriaceae</taxon>
        <taxon>Arcticibacter</taxon>
    </lineage>
</organism>
<dbReference type="STRING" id="1150600.ADIARSV_4049"/>
<dbReference type="RefSeq" id="WP_016197268.1">
    <property type="nucleotide sequence ID" value="NZ_AQPN01000143.1"/>
</dbReference>
<sequence>MSSSITNKKAEFQAVLQPVDGRMIHHVILVPLDVCTLFRENKGAIRIMCSIKGLEEFPCALNPREDRYVIMASKQLIKKHKLLPGVPFIVHIRTDLNDGLEIPDELLEVMNQDDHFRSLFEALLPGQKRGYLYYIRSAKSVDTRIKRCLDMAYKMKAGLLYYQKPKE</sequence>
<reference evidence="1 2" key="1">
    <citation type="journal article" date="2013" name="Genome Announc.">
        <title>Draft Genome Sequence of Arcticibacter svalbardensis Strain MN12-7T, a Member of the Family Sphingobacteriaceae Isolated from an Arctic Soil Sample.</title>
        <authorList>
            <person name="Shivaji S."/>
            <person name="Ara S."/>
            <person name="Prasad S."/>
            <person name="Manasa B.P."/>
            <person name="Begum Z."/>
            <person name="Singh A."/>
            <person name="Kumar Pinnaka A."/>
        </authorList>
    </citation>
    <scope>NUCLEOTIDE SEQUENCE [LARGE SCALE GENOMIC DNA]</scope>
    <source>
        <strain evidence="1 2">MN12-7</strain>
    </source>
</reference>
<name>R9GLR2_9SPHI</name>
<gene>
    <name evidence="1" type="ORF">ADIARSV_4049</name>
</gene>
<dbReference type="eggNOG" id="COG4430">
    <property type="taxonomic scope" value="Bacteria"/>
</dbReference>
<dbReference type="AlphaFoldDB" id="R9GLR2"/>
<protein>
    <recommendedName>
        <fullName evidence="3">DUF1905 domain-containing protein</fullName>
    </recommendedName>
</protein>
<evidence type="ECO:0000313" key="2">
    <source>
        <dbReference type="Proteomes" id="UP000014174"/>
    </source>
</evidence>
<dbReference type="EMBL" id="AQPN01000143">
    <property type="protein sequence ID" value="EOR92767.1"/>
    <property type="molecule type" value="Genomic_DNA"/>
</dbReference>
<accession>R9GLR2</accession>
<evidence type="ECO:0000313" key="1">
    <source>
        <dbReference type="EMBL" id="EOR92767.1"/>
    </source>
</evidence>
<evidence type="ECO:0008006" key="3">
    <source>
        <dbReference type="Google" id="ProtNLM"/>
    </source>
</evidence>
<dbReference type="Pfam" id="PF08922">
    <property type="entry name" value="DUF1905"/>
    <property type="match status" value="1"/>
</dbReference>
<keyword evidence="2" id="KW-1185">Reference proteome</keyword>
<dbReference type="Pfam" id="PF13376">
    <property type="entry name" value="OmdA"/>
    <property type="match status" value="1"/>
</dbReference>